<feature type="transmembrane region" description="Helical" evidence="7">
    <location>
        <begin position="53"/>
        <end position="73"/>
    </location>
</feature>
<feature type="transmembrane region" description="Helical" evidence="7">
    <location>
        <begin position="225"/>
        <end position="246"/>
    </location>
</feature>
<dbReference type="GO" id="GO:0005886">
    <property type="term" value="C:plasma membrane"/>
    <property type="evidence" value="ECO:0007669"/>
    <property type="project" value="UniProtKB-SubCell"/>
</dbReference>
<evidence type="ECO:0000256" key="7">
    <source>
        <dbReference type="SAM" id="Phobius"/>
    </source>
</evidence>
<evidence type="ECO:0000256" key="5">
    <source>
        <dbReference type="ARBA" id="ARBA00022989"/>
    </source>
</evidence>
<dbReference type="RefSeq" id="WP_007203102.1">
    <property type="nucleotide sequence ID" value="NZ_AKKV01000032.1"/>
</dbReference>
<keyword evidence="10" id="KW-1185">Reference proteome</keyword>
<dbReference type="Pfam" id="PF05977">
    <property type="entry name" value="MFS_3"/>
    <property type="match status" value="1"/>
</dbReference>
<feature type="transmembrane region" description="Helical" evidence="7">
    <location>
        <begin position="348"/>
        <end position="371"/>
    </location>
</feature>
<sequence length="422" mass="46166">MLVKPSDRALFKNQNYMLLWLGQAISQFGDAISFVAIPLLVFQLSGSPINLTLSFVIETVPWIVLGPIAGVFIDRWNKRTVMMAMDLIRCVIVGCIFFTENVYLLYALGFLIQSAAAIFAPARSSFIPQLVKKEHYVKAIALSHVAFQTVQVMGPIVAAAVIGWLGLRMAFIVDSMTFLLALLFCVMIKHVETSANDTVRRPFLTSLKEGISYIGKSVVLRHVTYINLLKAVIQSFIMIGTLLYMKELFHVKGARSDQLYSLMIGIMAFGTILGTWLIGVKEAVIHRRFLILGGLSLQGICLLLIAAAPNVYVLGSLFFVSGFALSGATSPVSAFYAEHTNDHIRGRVYSVTNATLQMASIIAFIVAGAIANYSSGTLLFTVAGLLLLLCTPLLILATRSSLSTVTTNVILRPQDAMEKVEK</sequence>
<dbReference type="SUPFAM" id="SSF103473">
    <property type="entry name" value="MFS general substrate transporter"/>
    <property type="match status" value="1"/>
</dbReference>
<comment type="subcellular location">
    <subcellularLocation>
        <location evidence="1">Cell membrane</location>
        <topology evidence="1">Multi-pass membrane protein</topology>
    </subcellularLocation>
</comment>
<evidence type="ECO:0000256" key="3">
    <source>
        <dbReference type="ARBA" id="ARBA00022475"/>
    </source>
</evidence>
<organism evidence="9 10">
    <name type="scientific">Fictibacillus macauensis ZFHKF-1</name>
    <dbReference type="NCBI Taxonomy" id="1196324"/>
    <lineage>
        <taxon>Bacteria</taxon>
        <taxon>Bacillati</taxon>
        <taxon>Bacillota</taxon>
        <taxon>Bacilli</taxon>
        <taxon>Bacillales</taxon>
        <taxon>Fictibacillaceae</taxon>
        <taxon>Fictibacillus</taxon>
    </lineage>
</organism>
<reference evidence="9 10" key="1">
    <citation type="journal article" date="2012" name="J. Bacteriol.">
        <title>Genome of Bacillus macauensis ZFHKF-1, a Long-Chain-Forming Bacterium.</title>
        <authorList>
            <person name="Cai L."/>
            <person name="Zhang T."/>
        </authorList>
    </citation>
    <scope>NUCLEOTIDE SEQUENCE [LARGE SCALE GENOMIC DNA]</scope>
    <source>
        <strain evidence="9 10">ZFHKF-1</strain>
    </source>
</reference>
<dbReference type="eggNOG" id="COG2814">
    <property type="taxonomic scope" value="Bacteria"/>
</dbReference>
<dbReference type="Gene3D" id="1.20.1250.20">
    <property type="entry name" value="MFS general substrate transporter like domains"/>
    <property type="match status" value="1"/>
</dbReference>
<keyword evidence="4 7" id="KW-0812">Transmembrane</keyword>
<dbReference type="PANTHER" id="PTHR23513:SF6">
    <property type="entry name" value="MAJOR FACILITATOR SUPERFAMILY ASSOCIATED DOMAIN-CONTAINING PROTEIN"/>
    <property type="match status" value="1"/>
</dbReference>
<evidence type="ECO:0000256" key="2">
    <source>
        <dbReference type="ARBA" id="ARBA00022448"/>
    </source>
</evidence>
<dbReference type="STRING" id="1196324.A374_15142"/>
<comment type="caution">
    <text evidence="9">The sequence shown here is derived from an EMBL/GenBank/DDBJ whole genome shotgun (WGS) entry which is preliminary data.</text>
</comment>
<accession>I8AFU0</accession>
<dbReference type="EMBL" id="AKKV01000032">
    <property type="protein sequence ID" value="EIT84472.1"/>
    <property type="molecule type" value="Genomic_DNA"/>
</dbReference>
<dbReference type="PATRIC" id="fig|1196324.3.peg.3100"/>
<dbReference type="Proteomes" id="UP000004080">
    <property type="component" value="Unassembled WGS sequence"/>
</dbReference>
<dbReference type="InterPro" id="IPR010290">
    <property type="entry name" value="TM_effector"/>
</dbReference>
<feature type="transmembrane region" description="Helical" evidence="7">
    <location>
        <begin position="145"/>
        <end position="165"/>
    </location>
</feature>
<evidence type="ECO:0000259" key="8">
    <source>
        <dbReference type="PROSITE" id="PS50850"/>
    </source>
</evidence>
<feature type="transmembrane region" description="Helical" evidence="7">
    <location>
        <begin position="18"/>
        <end position="41"/>
    </location>
</feature>
<keyword evidence="3" id="KW-1003">Cell membrane</keyword>
<feature type="domain" description="Major facilitator superfamily (MFS) profile" evidence="8">
    <location>
        <begin position="15"/>
        <end position="402"/>
    </location>
</feature>
<protein>
    <submittedName>
        <fullName evidence="9">Putative MFS family transporter protein</fullName>
    </submittedName>
</protein>
<evidence type="ECO:0000256" key="1">
    <source>
        <dbReference type="ARBA" id="ARBA00004651"/>
    </source>
</evidence>
<dbReference type="PANTHER" id="PTHR23513">
    <property type="entry name" value="INTEGRAL MEMBRANE EFFLUX PROTEIN-RELATED"/>
    <property type="match status" value="1"/>
</dbReference>
<gene>
    <name evidence="9" type="ORF">A374_15142</name>
</gene>
<evidence type="ECO:0000313" key="10">
    <source>
        <dbReference type="Proteomes" id="UP000004080"/>
    </source>
</evidence>
<keyword evidence="5 7" id="KW-1133">Transmembrane helix</keyword>
<evidence type="ECO:0000313" key="9">
    <source>
        <dbReference type="EMBL" id="EIT84472.1"/>
    </source>
</evidence>
<keyword evidence="6 7" id="KW-0472">Membrane</keyword>
<name>I8AFU0_9BACL</name>
<feature type="transmembrane region" description="Helical" evidence="7">
    <location>
        <begin position="314"/>
        <end position="336"/>
    </location>
</feature>
<dbReference type="CDD" id="cd06173">
    <property type="entry name" value="MFS_MefA_like"/>
    <property type="match status" value="1"/>
</dbReference>
<keyword evidence="2" id="KW-0813">Transport</keyword>
<proteinExistence type="predicted"/>
<dbReference type="InterPro" id="IPR036259">
    <property type="entry name" value="MFS_trans_sf"/>
</dbReference>
<evidence type="ECO:0000256" key="4">
    <source>
        <dbReference type="ARBA" id="ARBA00022692"/>
    </source>
</evidence>
<dbReference type="InterPro" id="IPR020846">
    <property type="entry name" value="MFS_dom"/>
</dbReference>
<dbReference type="AlphaFoldDB" id="I8AFU0"/>
<dbReference type="PROSITE" id="PS50850">
    <property type="entry name" value="MFS"/>
    <property type="match status" value="1"/>
</dbReference>
<feature type="transmembrane region" description="Helical" evidence="7">
    <location>
        <begin position="258"/>
        <end position="277"/>
    </location>
</feature>
<dbReference type="GO" id="GO:0022857">
    <property type="term" value="F:transmembrane transporter activity"/>
    <property type="evidence" value="ECO:0007669"/>
    <property type="project" value="InterPro"/>
</dbReference>
<evidence type="ECO:0000256" key="6">
    <source>
        <dbReference type="ARBA" id="ARBA00023136"/>
    </source>
</evidence>
<feature type="transmembrane region" description="Helical" evidence="7">
    <location>
        <begin position="377"/>
        <end position="397"/>
    </location>
</feature>
<feature type="transmembrane region" description="Helical" evidence="7">
    <location>
        <begin position="289"/>
        <end position="308"/>
    </location>
</feature>